<dbReference type="GO" id="GO:0009279">
    <property type="term" value="C:cell outer membrane"/>
    <property type="evidence" value="ECO:0007669"/>
    <property type="project" value="UniProtKB-SubCell"/>
</dbReference>
<feature type="domain" description="PapC N-terminal" evidence="12">
    <location>
        <begin position="31"/>
        <end position="177"/>
    </location>
</feature>
<evidence type="ECO:0000256" key="2">
    <source>
        <dbReference type="ARBA" id="ARBA00008064"/>
    </source>
</evidence>
<dbReference type="Pfam" id="PF13953">
    <property type="entry name" value="PapC_C"/>
    <property type="match status" value="1"/>
</dbReference>
<dbReference type="GO" id="GO:0015473">
    <property type="term" value="F:fimbrial usher porin activity"/>
    <property type="evidence" value="ECO:0007669"/>
    <property type="project" value="InterPro"/>
</dbReference>
<evidence type="ECO:0000256" key="6">
    <source>
        <dbReference type="ARBA" id="ARBA00022692"/>
    </source>
</evidence>
<reference evidence="13" key="1">
    <citation type="submission" date="2022-06" db="EMBL/GenBank/DDBJ databases">
        <title>Draft genome sequences of Leminorella grimontii str. JCM5902.</title>
        <authorList>
            <person name="Wakabayashi Y."/>
            <person name="Kojima K."/>
        </authorList>
    </citation>
    <scope>NUCLEOTIDE SEQUENCE</scope>
    <source>
        <strain evidence="13">JCM 5902</strain>
    </source>
</reference>
<dbReference type="InterPro" id="IPR043142">
    <property type="entry name" value="PapC-like_C_sf"/>
</dbReference>
<keyword evidence="5 10" id="KW-1029">Fimbrium biogenesis</keyword>
<organism evidence="13 14">
    <name type="scientific">Leminorella grimontii</name>
    <dbReference type="NCBI Taxonomy" id="82981"/>
    <lineage>
        <taxon>Bacteria</taxon>
        <taxon>Pseudomonadati</taxon>
        <taxon>Pseudomonadota</taxon>
        <taxon>Gammaproteobacteria</taxon>
        <taxon>Enterobacterales</taxon>
        <taxon>Budviciaceae</taxon>
        <taxon>Leminorella</taxon>
    </lineage>
</organism>
<dbReference type="Gene3D" id="3.10.20.410">
    <property type="match status" value="1"/>
</dbReference>
<evidence type="ECO:0000256" key="9">
    <source>
        <dbReference type="ARBA" id="ARBA00023237"/>
    </source>
</evidence>
<evidence type="ECO:0000256" key="3">
    <source>
        <dbReference type="ARBA" id="ARBA00022448"/>
    </source>
</evidence>
<comment type="caution">
    <text evidence="13">The sequence shown here is derived from an EMBL/GenBank/DDBJ whole genome shotgun (WGS) entry which is preliminary data.</text>
</comment>
<sequence length="830" mass="91313">MDRFFLRRERLLLLFSFSLALTEECDAREIFNMSALEIDREEQSVVDLSYFSEDMGQMPGTYRVSIFVNGEPLDSEQDVDFIAGKNGLTALITPEMLSQWGVRIDAFPELSALPKNGAIEDLGRYIPMSSSSFNFNSLRLDVSIPQAAIRSHARGWVDPTQWDEGIPAAVVSYMFNGSRTRRDDEKNAQDDYFLNLQSGLNAGSWRLRNYSTWNYASRDGGRWDSINTYLQRDVKSLKGQLTLGDGYTPSDVFDSIQFRGAQLASDDNMLPDSLRGFAPVVRGIAQSNAKVSVRQNGYVIYQTYVAPGAFEINDLYPTSGSGDLTVTIEESDGSERSFVQPFSAVPIMQREGRLKYALTAGKYRDSVSGSAEPNFTQATAIYGLPKGVTGYGGALYSEDYRSGVTGLGFNLRTLGSVSTDMTVARSTINNNQSRRGQSYRFQYSKDVRSTGTTFTLAAYRYSTSGFYTFQEANSSSINGLNSWQSIAHKRQKFQLDISQNLGDLGSFYISGYQQNYWNLDGYERTISTGWSSVWRNINYSLTYSYSDNPGGIRGDDQRLAFSIQVPLGGHTSNVWANYSANASKGGKVNHQIGINGLLLEGDRLSYGIQQSYANQGGGYSGNASLNYKGTYGELSGGYNYDEGGNQVTYGVKGGMVLHQYGLTLSQPLGESIAVVRAPGASGVRLQNGTGIYTDWRGYTVIPYLNPYQKNRIGLDSDTFGDDVDVDTAVRTVTPTRGAVVLADFNTRVGRRVLMTLSESGRPLPFGSLATLDNGGSGIVGEDGLVYLMGVPDEGDVIVSWNGEPQCTVFYRLPDLEEGASVTTIRQECQR</sequence>
<dbReference type="Gene3D" id="2.60.40.3110">
    <property type="match status" value="1"/>
</dbReference>
<dbReference type="InterPro" id="IPR042186">
    <property type="entry name" value="FimD_plug_dom"/>
</dbReference>
<protein>
    <submittedName>
        <fullName evidence="13">Outer membrane usher protein</fullName>
    </submittedName>
</protein>
<dbReference type="Proteomes" id="UP001058124">
    <property type="component" value="Unassembled WGS sequence"/>
</dbReference>
<gene>
    <name evidence="13" type="ORF">SOASR030_21270</name>
</gene>
<dbReference type="Gene3D" id="2.60.40.2070">
    <property type="match status" value="1"/>
</dbReference>
<evidence type="ECO:0000256" key="8">
    <source>
        <dbReference type="ARBA" id="ARBA00023136"/>
    </source>
</evidence>
<dbReference type="FunFam" id="2.60.40.2610:FF:000001">
    <property type="entry name" value="Outer membrane fimbrial usher protein"/>
    <property type="match status" value="1"/>
</dbReference>
<dbReference type="AlphaFoldDB" id="A0AAV5N380"/>
<evidence type="ECO:0000259" key="12">
    <source>
        <dbReference type="Pfam" id="PF13954"/>
    </source>
</evidence>
<feature type="domain" description="PapC-like C-terminal" evidence="11">
    <location>
        <begin position="753"/>
        <end position="813"/>
    </location>
</feature>
<dbReference type="FunFam" id="2.60.40.3110:FF:000001">
    <property type="entry name" value="Putative fimbrial outer membrane usher"/>
    <property type="match status" value="1"/>
</dbReference>
<dbReference type="Gene3D" id="2.60.40.2610">
    <property type="entry name" value="Outer membrane usher protein FimD, plug domain"/>
    <property type="match status" value="1"/>
</dbReference>
<evidence type="ECO:0000256" key="1">
    <source>
        <dbReference type="ARBA" id="ARBA00004571"/>
    </source>
</evidence>
<proteinExistence type="inferred from homology"/>
<keyword evidence="7" id="KW-0732">Signal</keyword>
<dbReference type="InterPro" id="IPR025949">
    <property type="entry name" value="PapC-like_C"/>
</dbReference>
<dbReference type="InterPro" id="IPR037224">
    <property type="entry name" value="PapC_N_sf"/>
</dbReference>
<dbReference type="PROSITE" id="PS01151">
    <property type="entry name" value="FIMBRIAL_USHER"/>
    <property type="match status" value="1"/>
</dbReference>
<comment type="similarity">
    <text evidence="2 10">Belongs to the fimbrial export usher family.</text>
</comment>
<keyword evidence="14" id="KW-1185">Reference proteome</keyword>
<evidence type="ECO:0000313" key="13">
    <source>
        <dbReference type="EMBL" id="GKX56015.1"/>
    </source>
</evidence>
<keyword evidence="4" id="KW-1134">Transmembrane beta strand</keyword>
<keyword evidence="3 10" id="KW-0813">Transport</keyword>
<keyword evidence="6 10" id="KW-0812">Transmembrane</keyword>
<dbReference type="SUPFAM" id="SSF141729">
    <property type="entry name" value="FimD N-terminal domain-like"/>
    <property type="match status" value="1"/>
</dbReference>
<name>A0AAV5N380_9GAMM</name>
<evidence type="ECO:0000259" key="11">
    <source>
        <dbReference type="Pfam" id="PF13953"/>
    </source>
</evidence>
<evidence type="ECO:0000256" key="7">
    <source>
        <dbReference type="ARBA" id="ARBA00022729"/>
    </source>
</evidence>
<dbReference type="InterPro" id="IPR000015">
    <property type="entry name" value="Fimb_usher"/>
</dbReference>
<comment type="subcellular location">
    <subcellularLocation>
        <location evidence="1 10">Cell outer membrane</location>
        <topology evidence="1 10">Multi-pass membrane protein</topology>
    </subcellularLocation>
</comment>
<accession>A0AAV5N380</accession>
<dbReference type="InterPro" id="IPR018030">
    <property type="entry name" value="Fimbrial_membr_usher_CS"/>
</dbReference>
<dbReference type="RefSeq" id="WP_027274425.1">
    <property type="nucleotide sequence ID" value="NZ_BRLH01000004.1"/>
</dbReference>
<dbReference type="PANTHER" id="PTHR30451:SF21">
    <property type="entry name" value="FIMBRIAL USHER DOMAIN-CONTAINING PROTEIN YDET-RELATED"/>
    <property type="match status" value="1"/>
</dbReference>
<dbReference type="GO" id="GO:0009297">
    <property type="term" value="P:pilus assembly"/>
    <property type="evidence" value="ECO:0007669"/>
    <property type="project" value="InterPro"/>
</dbReference>
<evidence type="ECO:0000256" key="10">
    <source>
        <dbReference type="RuleBase" id="RU003884"/>
    </source>
</evidence>
<evidence type="ECO:0000256" key="5">
    <source>
        <dbReference type="ARBA" id="ARBA00022558"/>
    </source>
</evidence>
<dbReference type="PANTHER" id="PTHR30451">
    <property type="entry name" value="OUTER MEMBRANE USHER PROTEIN"/>
    <property type="match status" value="1"/>
</dbReference>
<evidence type="ECO:0000256" key="4">
    <source>
        <dbReference type="ARBA" id="ARBA00022452"/>
    </source>
</evidence>
<dbReference type="Pfam" id="PF00577">
    <property type="entry name" value="Usher"/>
    <property type="match status" value="1"/>
</dbReference>
<dbReference type="InterPro" id="IPR025885">
    <property type="entry name" value="PapC_N"/>
</dbReference>
<keyword evidence="8 10" id="KW-0472">Membrane</keyword>
<keyword evidence="9 10" id="KW-0998">Cell outer membrane</keyword>
<dbReference type="EMBL" id="BRLH01000004">
    <property type="protein sequence ID" value="GKX56015.1"/>
    <property type="molecule type" value="Genomic_DNA"/>
</dbReference>
<dbReference type="Pfam" id="PF13954">
    <property type="entry name" value="PapC_N"/>
    <property type="match status" value="1"/>
</dbReference>
<evidence type="ECO:0000313" key="14">
    <source>
        <dbReference type="Proteomes" id="UP001058124"/>
    </source>
</evidence>